<dbReference type="Proteomes" id="UP000642070">
    <property type="component" value="Unassembled WGS sequence"/>
</dbReference>
<proteinExistence type="predicted"/>
<keyword evidence="1" id="KW-0812">Transmembrane</keyword>
<keyword evidence="1" id="KW-1133">Transmembrane helix</keyword>
<dbReference type="RefSeq" id="WP_190254667.1">
    <property type="nucleotide sequence ID" value="NZ_BMPI01000045.1"/>
</dbReference>
<keyword evidence="1" id="KW-0472">Membrane</keyword>
<sequence length="290" mass="30885">MSHDDLRDLVERAVPEVPAELLTPPTTRIIHAAARRRRRTAWTATGAAGAVLAVLAAAAVLRPAPAPPIEVPPPSPSGGPLEVVAQVGWQVARVARDGRSVRLYVDQPPDLCAEFGPLTAVVDESDEHVTLTATGGNLVEVSCEPGSGPATAEVRATLDRPLGDRALEDGSAPGRDRLVVREADLPSFTGWTAIPATYRSLPGTSFPFGYTRAGGPDLRFEAFLTPPARSAPAGTVKLGSRTGTVYPTGDWFEVLWEAHGVTYSFAAQPAEGQRLEKAQFEQLIRDMTWP</sequence>
<accession>A0A917U635</accession>
<keyword evidence="3" id="KW-1185">Reference proteome</keyword>
<reference evidence="2" key="2">
    <citation type="submission" date="2020-09" db="EMBL/GenBank/DDBJ databases">
        <authorList>
            <person name="Sun Q."/>
            <person name="Ohkuma M."/>
        </authorList>
    </citation>
    <scope>NUCLEOTIDE SEQUENCE</scope>
    <source>
        <strain evidence="2">JCM 19831</strain>
    </source>
</reference>
<organism evidence="2 3">
    <name type="scientific">Dactylosporangium sucinum</name>
    <dbReference type="NCBI Taxonomy" id="1424081"/>
    <lineage>
        <taxon>Bacteria</taxon>
        <taxon>Bacillati</taxon>
        <taxon>Actinomycetota</taxon>
        <taxon>Actinomycetes</taxon>
        <taxon>Micromonosporales</taxon>
        <taxon>Micromonosporaceae</taxon>
        <taxon>Dactylosporangium</taxon>
    </lineage>
</organism>
<protein>
    <recommendedName>
        <fullName evidence="4">DUF4367 domain-containing protein</fullName>
    </recommendedName>
</protein>
<evidence type="ECO:0000256" key="1">
    <source>
        <dbReference type="SAM" id="Phobius"/>
    </source>
</evidence>
<dbReference type="AlphaFoldDB" id="A0A917U635"/>
<evidence type="ECO:0000313" key="2">
    <source>
        <dbReference type="EMBL" id="GGM61625.1"/>
    </source>
</evidence>
<gene>
    <name evidence="2" type="ORF">GCM10007977_073860</name>
</gene>
<comment type="caution">
    <text evidence="2">The sequence shown here is derived from an EMBL/GenBank/DDBJ whole genome shotgun (WGS) entry which is preliminary data.</text>
</comment>
<evidence type="ECO:0008006" key="4">
    <source>
        <dbReference type="Google" id="ProtNLM"/>
    </source>
</evidence>
<name>A0A917U635_9ACTN</name>
<dbReference type="EMBL" id="BMPI01000045">
    <property type="protein sequence ID" value="GGM61625.1"/>
    <property type="molecule type" value="Genomic_DNA"/>
</dbReference>
<reference evidence="2" key="1">
    <citation type="journal article" date="2014" name="Int. J. Syst. Evol. Microbiol.">
        <title>Complete genome sequence of Corynebacterium casei LMG S-19264T (=DSM 44701T), isolated from a smear-ripened cheese.</title>
        <authorList>
            <consortium name="US DOE Joint Genome Institute (JGI-PGF)"/>
            <person name="Walter F."/>
            <person name="Albersmeier A."/>
            <person name="Kalinowski J."/>
            <person name="Ruckert C."/>
        </authorList>
    </citation>
    <scope>NUCLEOTIDE SEQUENCE</scope>
    <source>
        <strain evidence="2">JCM 19831</strain>
    </source>
</reference>
<feature type="transmembrane region" description="Helical" evidence="1">
    <location>
        <begin position="41"/>
        <end position="61"/>
    </location>
</feature>
<evidence type="ECO:0000313" key="3">
    <source>
        <dbReference type="Proteomes" id="UP000642070"/>
    </source>
</evidence>